<evidence type="ECO:0000256" key="8">
    <source>
        <dbReference type="SAM" id="Phobius"/>
    </source>
</evidence>
<dbReference type="InterPro" id="IPR037294">
    <property type="entry name" value="ABC_BtuC-like"/>
</dbReference>
<dbReference type="PANTHER" id="PTHR30472:SF24">
    <property type="entry name" value="FERRIC ENTEROBACTIN TRANSPORT SYSTEM PERMEASE PROTEIN FEPG"/>
    <property type="match status" value="1"/>
</dbReference>
<dbReference type="GO" id="GO:0022857">
    <property type="term" value="F:transmembrane transporter activity"/>
    <property type="evidence" value="ECO:0007669"/>
    <property type="project" value="InterPro"/>
</dbReference>
<reference evidence="9 10" key="1">
    <citation type="submission" date="2016-06" db="EMBL/GenBank/DDBJ databases">
        <title>Complete genome sequence of a saline-alkali tolerant type strain Dietzia timorensis ID05-A0528T.</title>
        <authorList>
            <person name="Wu X."/>
        </authorList>
    </citation>
    <scope>NUCLEOTIDE SEQUENCE [LARGE SCALE GENOMIC DNA]</scope>
    <source>
        <strain evidence="9 10">ID05-A0528</strain>
    </source>
</reference>
<dbReference type="KEGG" id="dtm:BJL86_2272"/>
<gene>
    <name evidence="9" type="ORF">BJL86_2272</name>
</gene>
<keyword evidence="7 8" id="KW-0472">Membrane</keyword>
<feature type="transmembrane region" description="Helical" evidence="8">
    <location>
        <begin position="70"/>
        <end position="93"/>
    </location>
</feature>
<sequence length="347" mass="35579">MTTDVAAIPVKQPRSTRTYALAATAAFVAITAVAYVLLLGTGPTQLSPLEVIEVLTGGGSRQAINIVWDLRLPVAIVTVIVGAALGLAGSWTITMTRNPLASPDFLGISGGASVMVVAGTAFIGPSLSLGFSGFWARAGLALVGSLTVLVLLMVLGGFGSSRRVVLIGFSLSLMFQSAVSYMLLRADINSASQAQLWIAGSTGMVRSDTVVPLVLGILPFLIIAGFVGHQVKYLAHDDDTGLTLGIDVNRVRTILLICATGLVAVTVAVVGPIVFVALVAPHLARIVARTPTPTQWCSAASGAAILSTCSVISGLLRVSVPAGLMTSIFGGTALVFLTIVGLRKTSA</sequence>
<evidence type="ECO:0000313" key="10">
    <source>
        <dbReference type="Proteomes" id="UP000186104"/>
    </source>
</evidence>
<dbReference type="Gene3D" id="1.10.3470.10">
    <property type="entry name" value="ABC transporter involved in vitamin B12 uptake, BtuC"/>
    <property type="match status" value="1"/>
</dbReference>
<dbReference type="OrthoDB" id="4455417at2"/>
<keyword evidence="6 8" id="KW-1133">Transmembrane helix</keyword>
<dbReference type="RefSeq" id="WP_067476276.1">
    <property type="nucleotide sequence ID" value="NZ_CP015961.1"/>
</dbReference>
<feature type="transmembrane region" description="Helical" evidence="8">
    <location>
        <begin position="164"/>
        <end position="184"/>
    </location>
</feature>
<comment type="similarity">
    <text evidence="2">Belongs to the binding-protein-dependent transport system permease family. FecCD subfamily.</text>
</comment>
<evidence type="ECO:0000256" key="4">
    <source>
        <dbReference type="ARBA" id="ARBA00022475"/>
    </source>
</evidence>
<keyword evidence="3" id="KW-0813">Transport</keyword>
<evidence type="ECO:0000256" key="2">
    <source>
        <dbReference type="ARBA" id="ARBA00007935"/>
    </source>
</evidence>
<evidence type="ECO:0000256" key="3">
    <source>
        <dbReference type="ARBA" id="ARBA00022448"/>
    </source>
</evidence>
<dbReference type="InterPro" id="IPR000522">
    <property type="entry name" value="ABC_transptr_permease_BtuC"/>
</dbReference>
<evidence type="ECO:0000256" key="5">
    <source>
        <dbReference type="ARBA" id="ARBA00022692"/>
    </source>
</evidence>
<organism evidence="9 10">
    <name type="scientific">Dietzia timorensis</name>
    <dbReference type="NCBI Taxonomy" id="499555"/>
    <lineage>
        <taxon>Bacteria</taxon>
        <taxon>Bacillati</taxon>
        <taxon>Actinomycetota</taxon>
        <taxon>Actinomycetes</taxon>
        <taxon>Mycobacteriales</taxon>
        <taxon>Dietziaceae</taxon>
        <taxon>Dietzia</taxon>
    </lineage>
</organism>
<dbReference type="GO" id="GO:0033214">
    <property type="term" value="P:siderophore-iron import into cell"/>
    <property type="evidence" value="ECO:0007669"/>
    <property type="project" value="TreeGrafter"/>
</dbReference>
<dbReference type="CDD" id="cd06550">
    <property type="entry name" value="TM_ABC_iron-siderophores_like"/>
    <property type="match status" value="1"/>
</dbReference>
<feature type="transmembrane region" description="Helical" evidence="8">
    <location>
        <begin position="135"/>
        <end position="158"/>
    </location>
</feature>
<proteinExistence type="inferred from homology"/>
<dbReference type="SUPFAM" id="SSF81345">
    <property type="entry name" value="ABC transporter involved in vitamin B12 uptake, BtuC"/>
    <property type="match status" value="1"/>
</dbReference>
<keyword evidence="5 8" id="KW-0812">Transmembrane</keyword>
<dbReference type="AlphaFoldDB" id="A0A173LL45"/>
<protein>
    <submittedName>
        <fullName evidence="9">Putative siderophore transport system permease protein YfhA</fullName>
    </submittedName>
</protein>
<feature type="transmembrane region" description="Helical" evidence="8">
    <location>
        <begin position="105"/>
        <end position="123"/>
    </location>
</feature>
<feature type="transmembrane region" description="Helical" evidence="8">
    <location>
        <begin position="251"/>
        <end position="284"/>
    </location>
</feature>
<dbReference type="GO" id="GO:0005886">
    <property type="term" value="C:plasma membrane"/>
    <property type="evidence" value="ECO:0007669"/>
    <property type="project" value="UniProtKB-SubCell"/>
</dbReference>
<evidence type="ECO:0000256" key="6">
    <source>
        <dbReference type="ARBA" id="ARBA00022989"/>
    </source>
</evidence>
<keyword evidence="10" id="KW-1185">Reference proteome</keyword>
<evidence type="ECO:0000313" key="9">
    <source>
        <dbReference type="EMBL" id="ANI93036.1"/>
    </source>
</evidence>
<keyword evidence="4" id="KW-1003">Cell membrane</keyword>
<dbReference type="Pfam" id="PF01032">
    <property type="entry name" value="FecCD"/>
    <property type="match status" value="1"/>
</dbReference>
<accession>A0A173LL45</accession>
<dbReference type="Proteomes" id="UP000186104">
    <property type="component" value="Chromosome"/>
</dbReference>
<dbReference type="PANTHER" id="PTHR30472">
    <property type="entry name" value="FERRIC ENTEROBACTIN TRANSPORT SYSTEM PERMEASE PROTEIN"/>
    <property type="match status" value="1"/>
</dbReference>
<comment type="subcellular location">
    <subcellularLocation>
        <location evidence="1">Cell membrane</location>
        <topology evidence="1">Multi-pass membrane protein</topology>
    </subcellularLocation>
</comment>
<feature type="transmembrane region" description="Helical" evidence="8">
    <location>
        <begin position="210"/>
        <end position="231"/>
    </location>
</feature>
<feature type="transmembrane region" description="Helical" evidence="8">
    <location>
        <begin position="322"/>
        <end position="342"/>
    </location>
</feature>
<feature type="transmembrane region" description="Helical" evidence="8">
    <location>
        <begin position="19"/>
        <end position="39"/>
    </location>
</feature>
<name>A0A173LL45_9ACTN</name>
<dbReference type="STRING" id="499555.BJL86_2272"/>
<evidence type="ECO:0000256" key="7">
    <source>
        <dbReference type="ARBA" id="ARBA00023136"/>
    </source>
</evidence>
<dbReference type="EMBL" id="CP015961">
    <property type="protein sequence ID" value="ANI93036.1"/>
    <property type="molecule type" value="Genomic_DNA"/>
</dbReference>
<evidence type="ECO:0000256" key="1">
    <source>
        <dbReference type="ARBA" id="ARBA00004651"/>
    </source>
</evidence>